<name>A0A437LR95_9BURK</name>
<keyword evidence="1" id="KW-0808">Transferase</keyword>
<proteinExistence type="predicted"/>
<dbReference type="InterPro" id="IPR016181">
    <property type="entry name" value="Acyl_CoA_acyltransferase"/>
</dbReference>
<dbReference type="InterPro" id="IPR022484">
    <property type="entry name" value="PEP-CTERM/exosrtase_acylTfrase"/>
</dbReference>
<dbReference type="AlphaFoldDB" id="A0A437LR95"/>
<protein>
    <submittedName>
        <fullName evidence="1">PEP-CTERM/exosortase system-associated acyltransferase</fullName>
    </submittedName>
</protein>
<dbReference type="Pfam" id="PF13444">
    <property type="entry name" value="Acetyltransf_5"/>
    <property type="match status" value="1"/>
</dbReference>
<dbReference type="RefSeq" id="WP_127680500.1">
    <property type="nucleotide sequence ID" value="NZ_SACM01000001.1"/>
</dbReference>
<reference evidence="1 2" key="1">
    <citation type="submission" date="2019-01" db="EMBL/GenBank/DDBJ databases">
        <authorList>
            <person name="Chen W.-M."/>
        </authorList>
    </citation>
    <scope>NUCLEOTIDE SEQUENCE [LARGE SCALE GENOMIC DNA]</scope>
    <source>
        <strain evidence="1 2">CCP-18</strain>
    </source>
</reference>
<dbReference type="Gene3D" id="3.40.630.30">
    <property type="match status" value="1"/>
</dbReference>
<comment type="caution">
    <text evidence="1">The sequence shown here is derived from an EMBL/GenBank/DDBJ whole genome shotgun (WGS) entry which is preliminary data.</text>
</comment>
<keyword evidence="2" id="KW-1185">Reference proteome</keyword>
<accession>A0A437LR95</accession>
<dbReference type="NCBIfam" id="TIGR03694">
    <property type="entry name" value="exosort_acyl"/>
    <property type="match status" value="1"/>
</dbReference>
<sequence length="253" mass="28680">MSDAPADLGAGFSQYFDLVPALDDATRREVFRIRHEVYCRDLGWEPLRDDCLEQDVFDFQSIHCLLRRRETHEPVGCTRLILRRPGRDSDPLPFEKHCGNALHRHLVDPARLPPEQQAEVSRLAVMRNYRQRKGEQDSAVALSDDDFASRGPQSRFPYIPVGLYLGVASIAQRLGREYVFVLTEPRLARHFSRIGFAIETVGDAIDHRGLRAPSLLRASQFMAHLRSSIRPLYEVVDHSVAAAFAAHPEAIPC</sequence>
<dbReference type="Proteomes" id="UP000288587">
    <property type="component" value="Unassembled WGS sequence"/>
</dbReference>
<keyword evidence="1" id="KW-0012">Acyltransferase</keyword>
<evidence type="ECO:0000313" key="1">
    <source>
        <dbReference type="EMBL" id="RVT87881.1"/>
    </source>
</evidence>
<gene>
    <name evidence="1" type="ORF">EOD73_02355</name>
</gene>
<dbReference type="GO" id="GO:0016746">
    <property type="term" value="F:acyltransferase activity"/>
    <property type="evidence" value="ECO:0007669"/>
    <property type="project" value="UniProtKB-KW"/>
</dbReference>
<evidence type="ECO:0000313" key="2">
    <source>
        <dbReference type="Proteomes" id="UP000288587"/>
    </source>
</evidence>
<dbReference type="OrthoDB" id="582214at2"/>
<organism evidence="1 2">
    <name type="scientific">Inhella crocodyli</name>
    <dbReference type="NCBI Taxonomy" id="2499851"/>
    <lineage>
        <taxon>Bacteria</taxon>
        <taxon>Pseudomonadati</taxon>
        <taxon>Pseudomonadota</taxon>
        <taxon>Betaproteobacteria</taxon>
        <taxon>Burkholderiales</taxon>
        <taxon>Sphaerotilaceae</taxon>
        <taxon>Inhella</taxon>
    </lineage>
</organism>
<dbReference type="SUPFAM" id="SSF55729">
    <property type="entry name" value="Acyl-CoA N-acyltransferases (Nat)"/>
    <property type="match status" value="1"/>
</dbReference>
<dbReference type="EMBL" id="SACM01000001">
    <property type="protein sequence ID" value="RVT87881.1"/>
    <property type="molecule type" value="Genomic_DNA"/>
</dbReference>